<gene>
    <name evidence="10" type="ORF">QWJ41_06695</name>
</gene>
<feature type="domain" description="Acyl-CoA dehydrogenase/oxidase C-terminal" evidence="7">
    <location>
        <begin position="226"/>
        <end position="368"/>
    </location>
</feature>
<dbReference type="Pfam" id="PF00441">
    <property type="entry name" value="Acyl-CoA_dh_1"/>
    <property type="match status" value="1"/>
</dbReference>
<evidence type="ECO:0000313" key="11">
    <source>
        <dbReference type="Proteomes" id="UP001168363"/>
    </source>
</evidence>
<accession>A0ABT8TN56</accession>
<feature type="domain" description="Acyl-CoA oxidase/dehydrogenase middle" evidence="8">
    <location>
        <begin position="122"/>
        <end position="213"/>
    </location>
</feature>
<dbReference type="Proteomes" id="UP001168363">
    <property type="component" value="Unassembled WGS sequence"/>
</dbReference>
<evidence type="ECO:0000259" key="8">
    <source>
        <dbReference type="Pfam" id="PF02770"/>
    </source>
</evidence>
<organism evidence="10 11">
    <name type="scientific">Nocardioides cremeus</name>
    <dbReference type="NCBI Taxonomy" id="3058044"/>
    <lineage>
        <taxon>Bacteria</taxon>
        <taxon>Bacillati</taxon>
        <taxon>Actinomycetota</taxon>
        <taxon>Actinomycetes</taxon>
        <taxon>Propionibacteriales</taxon>
        <taxon>Nocardioidaceae</taxon>
        <taxon>Nocardioides</taxon>
    </lineage>
</organism>
<evidence type="ECO:0000256" key="1">
    <source>
        <dbReference type="ARBA" id="ARBA00001974"/>
    </source>
</evidence>
<dbReference type="InterPro" id="IPR037069">
    <property type="entry name" value="AcylCoA_DH/ox_N_sf"/>
</dbReference>
<feature type="domain" description="Acyl-CoA dehydrogenase/oxidase N-terminal" evidence="9">
    <location>
        <begin position="34"/>
        <end position="118"/>
    </location>
</feature>
<keyword evidence="3 6" id="KW-0285">Flavoprotein</keyword>
<comment type="caution">
    <text evidence="10">The sequence shown here is derived from an EMBL/GenBank/DDBJ whole genome shotgun (WGS) entry which is preliminary data.</text>
</comment>
<dbReference type="Gene3D" id="2.40.110.10">
    <property type="entry name" value="Butyryl-CoA Dehydrogenase, subunit A, domain 2"/>
    <property type="match status" value="1"/>
</dbReference>
<dbReference type="Pfam" id="PF02771">
    <property type="entry name" value="Acyl-CoA_dh_N"/>
    <property type="match status" value="1"/>
</dbReference>
<dbReference type="PANTHER" id="PTHR43292">
    <property type="entry name" value="ACYL-COA DEHYDROGENASE"/>
    <property type="match status" value="1"/>
</dbReference>
<dbReference type="EMBL" id="JAULSC010000004">
    <property type="protein sequence ID" value="MDO3395397.1"/>
    <property type="molecule type" value="Genomic_DNA"/>
</dbReference>
<dbReference type="Pfam" id="PF02770">
    <property type="entry name" value="Acyl-CoA_dh_M"/>
    <property type="match status" value="1"/>
</dbReference>
<dbReference type="InterPro" id="IPR006091">
    <property type="entry name" value="Acyl-CoA_Oxase/DH_mid-dom"/>
</dbReference>
<dbReference type="InterPro" id="IPR036250">
    <property type="entry name" value="AcylCo_DH-like_C"/>
</dbReference>
<evidence type="ECO:0000256" key="3">
    <source>
        <dbReference type="ARBA" id="ARBA00022630"/>
    </source>
</evidence>
<dbReference type="RefSeq" id="WP_302706706.1">
    <property type="nucleotide sequence ID" value="NZ_JAULSC010000004.1"/>
</dbReference>
<reference evidence="10" key="1">
    <citation type="submission" date="2023-06" db="EMBL/GenBank/DDBJ databases">
        <title>Genome sequence of Nocardioides sp. SOB44.</title>
        <authorList>
            <person name="Zhang G."/>
        </authorList>
    </citation>
    <scope>NUCLEOTIDE SEQUENCE</scope>
    <source>
        <strain evidence="10">SOB44</strain>
    </source>
</reference>
<evidence type="ECO:0000256" key="4">
    <source>
        <dbReference type="ARBA" id="ARBA00022827"/>
    </source>
</evidence>
<comment type="cofactor">
    <cofactor evidence="1 6">
        <name>FAD</name>
        <dbReference type="ChEBI" id="CHEBI:57692"/>
    </cofactor>
</comment>
<dbReference type="SUPFAM" id="SSF56645">
    <property type="entry name" value="Acyl-CoA dehydrogenase NM domain-like"/>
    <property type="match status" value="1"/>
</dbReference>
<keyword evidence="11" id="KW-1185">Reference proteome</keyword>
<dbReference type="PANTHER" id="PTHR43292:SF4">
    <property type="entry name" value="ACYL-COA DEHYDROGENASE FADE34"/>
    <property type="match status" value="1"/>
</dbReference>
<evidence type="ECO:0000256" key="5">
    <source>
        <dbReference type="ARBA" id="ARBA00023002"/>
    </source>
</evidence>
<protein>
    <submittedName>
        <fullName evidence="10">Acyl-CoA dehydrogenase family protein</fullName>
    </submittedName>
</protein>
<evidence type="ECO:0000259" key="9">
    <source>
        <dbReference type="Pfam" id="PF02771"/>
    </source>
</evidence>
<evidence type="ECO:0000313" key="10">
    <source>
        <dbReference type="EMBL" id="MDO3395397.1"/>
    </source>
</evidence>
<dbReference type="Gene3D" id="1.20.140.10">
    <property type="entry name" value="Butyryl-CoA Dehydrogenase, subunit A, domain 3"/>
    <property type="match status" value="1"/>
</dbReference>
<evidence type="ECO:0000256" key="2">
    <source>
        <dbReference type="ARBA" id="ARBA00009347"/>
    </source>
</evidence>
<keyword evidence="4 6" id="KW-0274">FAD</keyword>
<evidence type="ECO:0000259" key="7">
    <source>
        <dbReference type="Pfam" id="PF00441"/>
    </source>
</evidence>
<keyword evidence="5 6" id="KW-0560">Oxidoreductase</keyword>
<dbReference type="InterPro" id="IPR009075">
    <property type="entry name" value="AcylCo_DH/oxidase_C"/>
</dbReference>
<dbReference type="Gene3D" id="1.10.540.10">
    <property type="entry name" value="Acyl-CoA dehydrogenase/oxidase, N-terminal domain"/>
    <property type="match status" value="1"/>
</dbReference>
<name>A0ABT8TN56_9ACTN</name>
<dbReference type="InterPro" id="IPR013786">
    <property type="entry name" value="AcylCoA_DH/ox_N"/>
</dbReference>
<evidence type="ECO:0000256" key="6">
    <source>
        <dbReference type="RuleBase" id="RU362125"/>
    </source>
</evidence>
<comment type="similarity">
    <text evidence="2 6">Belongs to the acyl-CoA dehydrogenase family.</text>
</comment>
<dbReference type="InterPro" id="IPR052161">
    <property type="entry name" value="Mycobact_Acyl-CoA_DH"/>
</dbReference>
<proteinExistence type="inferred from homology"/>
<sequence length="378" mass="40846">MQTAESFRSELREWLSQAPRPEGLHDYGPTPLDTEMVAARAWHAQLAAAGYACLRWPVEHGGRGASVAEQAIFAEETAYADVPRQLNIVGPDLVGPVLMRYGRPDQQERYLPRIVSGEDMWCQLFSEPDAGSDLAGVRTRARRTDSGWAVDGQKVWTSGGASAEFGILLARTGGPGHGGLSAFVVPMRAAGVEVRPVVQIDGESKFNEVYLTDVRLDDDALIGDEGQGWAVAMMTLGNERLSLGANAVGMFRALGDMAAAAGERGRLGAAQQASLTDLWVRTWILRTTWERAIAEGAEPGDASFSVLKVMASETYRDIGNAGVEMLGLDALVSEDHEPLVQRMLVGHAQTLLGGTSEIQRNILAERLLGLPREPQLTR</sequence>
<dbReference type="InterPro" id="IPR046373">
    <property type="entry name" value="Acyl-CoA_Oxase/DH_mid-dom_sf"/>
</dbReference>
<dbReference type="InterPro" id="IPR009100">
    <property type="entry name" value="AcylCoA_DH/oxidase_NM_dom_sf"/>
</dbReference>
<dbReference type="SUPFAM" id="SSF47203">
    <property type="entry name" value="Acyl-CoA dehydrogenase C-terminal domain-like"/>
    <property type="match status" value="1"/>
</dbReference>